<reference evidence="2" key="1">
    <citation type="journal article" date="2023" name="Mol. Phylogenet. Evol.">
        <title>Genome-scale phylogeny and comparative genomics of the fungal order Sordariales.</title>
        <authorList>
            <person name="Hensen N."/>
            <person name="Bonometti L."/>
            <person name="Westerberg I."/>
            <person name="Brannstrom I.O."/>
            <person name="Guillou S."/>
            <person name="Cros-Aarteil S."/>
            <person name="Calhoun S."/>
            <person name="Haridas S."/>
            <person name="Kuo A."/>
            <person name="Mondo S."/>
            <person name="Pangilinan J."/>
            <person name="Riley R."/>
            <person name="LaButti K."/>
            <person name="Andreopoulos B."/>
            <person name="Lipzen A."/>
            <person name="Chen C."/>
            <person name="Yan M."/>
            <person name="Daum C."/>
            <person name="Ng V."/>
            <person name="Clum A."/>
            <person name="Steindorff A."/>
            <person name="Ohm R.A."/>
            <person name="Martin F."/>
            <person name="Silar P."/>
            <person name="Natvig D.O."/>
            <person name="Lalanne C."/>
            <person name="Gautier V."/>
            <person name="Ament-Velasquez S.L."/>
            <person name="Kruys A."/>
            <person name="Hutchinson M.I."/>
            <person name="Powell A.J."/>
            <person name="Barry K."/>
            <person name="Miller A.N."/>
            <person name="Grigoriev I.V."/>
            <person name="Debuchy R."/>
            <person name="Gladieux P."/>
            <person name="Hiltunen Thoren M."/>
            <person name="Johannesson H."/>
        </authorList>
    </citation>
    <scope>NUCLEOTIDE SEQUENCE</scope>
    <source>
        <strain evidence="2">PSN309</strain>
    </source>
</reference>
<feature type="domain" description="Heterokaryon incompatibility" evidence="1">
    <location>
        <begin position="45"/>
        <end position="179"/>
    </location>
</feature>
<gene>
    <name evidence="2" type="ORF">QBC35DRAFT_234604</name>
</gene>
<dbReference type="EMBL" id="MU864404">
    <property type="protein sequence ID" value="KAK4187347.1"/>
    <property type="molecule type" value="Genomic_DNA"/>
</dbReference>
<comment type="caution">
    <text evidence="2">The sequence shown here is derived from an EMBL/GenBank/DDBJ whole genome shotgun (WGS) entry which is preliminary data.</text>
</comment>
<dbReference type="Pfam" id="PF26639">
    <property type="entry name" value="Het-6_barrel"/>
    <property type="match status" value="1"/>
</dbReference>
<name>A0AAN6WW89_9PEZI</name>
<dbReference type="InterPro" id="IPR052895">
    <property type="entry name" value="HetReg/Transcr_Mod"/>
</dbReference>
<dbReference type="Pfam" id="PF06985">
    <property type="entry name" value="HET"/>
    <property type="match status" value="1"/>
</dbReference>
<dbReference type="PANTHER" id="PTHR24148">
    <property type="entry name" value="ANKYRIN REPEAT DOMAIN-CONTAINING PROTEIN 39 HOMOLOG-RELATED"/>
    <property type="match status" value="1"/>
</dbReference>
<dbReference type="PANTHER" id="PTHR24148:SF73">
    <property type="entry name" value="HET DOMAIN PROTEIN (AFU_ORTHOLOGUE AFUA_8G01020)"/>
    <property type="match status" value="1"/>
</dbReference>
<organism evidence="2 3">
    <name type="scientific">Podospora australis</name>
    <dbReference type="NCBI Taxonomy" id="1536484"/>
    <lineage>
        <taxon>Eukaryota</taxon>
        <taxon>Fungi</taxon>
        <taxon>Dikarya</taxon>
        <taxon>Ascomycota</taxon>
        <taxon>Pezizomycotina</taxon>
        <taxon>Sordariomycetes</taxon>
        <taxon>Sordariomycetidae</taxon>
        <taxon>Sordariales</taxon>
        <taxon>Podosporaceae</taxon>
        <taxon>Podospora</taxon>
    </lineage>
</organism>
<reference evidence="2" key="2">
    <citation type="submission" date="2023-05" db="EMBL/GenBank/DDBJ databases">
        <authorList>
            <consortium name="Lawrence Berkeley National Laboratory"/>
            <person name="Steindorff A."/>
            <person name="Hensen N."/>
            <person name="Bonometti L."/>
            <person name="Westerberg I."/>
            <person name="Brannstrom I.O."/>
            <person name="Guillou S."/>
            <person name="Cros-Aarteil S."/>
            <person name="Calhoun S."/>
            <person name="Haridas S."/>
            <person name="Kuo A."/>
            <person name="Mondo S."/>
            <person name="Pangilinan J."/>
            <person name="Riley R."/>
            <person name="Labutti K."/>
            <person name="Andreopoulos B."/>
            <person name="Lipzen A."/>
            <person name="Chen C."/>
            <person name="Yanf M."/>
            <person name="Daum C."/>
            <person name="Ng V."/>
            <person name="Clum A."/>
            <person name="Ohm R."/>
            <person name="Martin F."/>
            <person name="Silar P."/>
            <person name="Natvig D."/>
            <person name="Lalanne C."/>
            <person name="Gautier V."/>
            <person name="Ament-Velasquez S.L."/>
            <person name="Kruys A."/>
            <person name="Hutchinson M.I."/>
            <person name="Powell A.J."/>
            <person name="Barry K."/>
            <person name="Miller A.N."/>
            <person name="Grigoriev I.V."/>
            <person name="Debuchy R."/>
            <person name="Gladieux P."/>
            <person name="Thoren M.H."/>
            <person name="Johannesson H."/>
        </authorList>
    </citation>
    <scope>NUCLEOTIDE SEQUENCE</scope>
    <source>
        <strain evidence="2">PSN309</strain>
    </source>
</reference>
<keyword evidence="3" id="KW-1185">Reference proteome</keyword>
<evidence type="ECO:0000313" key="3">
    <source>
        <dbReference type="Proteomes" id="UP001302126"/>
    </source>
</evidence>
<sequence length="623" mass="70492">MAVYQSLTDAYHIRILQIAPSDDKTAPILASFHVESLAQDPPPEFEALSYMWGDQTQRADISLDNVPFSISQRLHGTIQNLRHANQPRRLWIDAICINQNDVQERNQQVQLMRMIYQRAKAVLVWLDEVVDTSHAAFDKLQALSEASQISDLGKDPDLWDPLCEIFKNPYWSRVWIQQEISSAGTLHLFCREIELSTYSIFHLLILFSQVQLEDILGPSWFDWALKKPSVTLPPRFGTRDPHLQPRNGTTIGGTQLDLLETLSKINTLQCTDQRDRVYGIMFLAQDCNEGDVKIDYNLTLPEVYAEVVQCVISKYRSTRFLLYSSFDYARMPGIAENTSSWVPDWRRPPVRPSMARTLPGLDELTPPADTRGNNCNLPTIVEGVLSLHAIKVGTVSKTYHELFTKDLLVQSISEFVTTCLNITKDAIELSHSASGLSMTSTEDELYVKPEDSEQWRALMRTFGGLDHRDRVKHPDFDTILYQGAKDLLTFSRQRDEDFDPDTCQVGKIVHLPPGPAANEMKFVKVLISFAWWIMTKHHAPFVTVDGRVGMAPDCVQGGDEIWLVPGCEAPVFLRPCGGHWLVAGEAYLDGSNLWEPLGGMKRLGDVSDGEMLGDYQVQVIQLR</sequence>
<dbReference type="AlphaFoldDB" id="A0AAN6WW89"/>
<accession>A0AAN6WW89</accession>
<proteinExistence type="predicted"/>
<evidence type="ECO:0000313" key="2">
    <source>
        <dbReference type="EMBL" id="KAK4187347.1"/>
    </source>
</evidence>
<evidence type="ECO:0000259" key="1">
    <source>
        <dbReference type="Pfam" id="PF06985"/>
    </source>
</evidence>
<dbReference type="Proteomes" id="UP001302126">
    <property type="component" value="Unassembled WGS sequence"/>
</dbReference>
<protein>
    <submittedName>
        <fullName evidence="2">Heterokaryon incompatibility protein-domain-containing protein</fullName>
    </submittedName>
</protein>
<dbReference type="InterPro" id="IPR010730">
    <property type="entry name" value="HET"/>
</dbReference>